<evidence type="ECO:0000313" key="2">
    <source>
        <dbReference type="Proteomes" id="UP000030710"/>
    </source>
</evidence>
<dbReference type="Proteomes" id="UP000030710">
    <property type="component" value="Unassembled WGS sequence"/>
</dbReference>
<reference evidence="1 2" key="1">
    <citation type="journal article" date="2013" name="PLoS ONE">
        <title>Assembly-driven community genomics of a hypersaline microbial ecosystem.</title>
        <authorList>
            <person name="Podell S."/>
            <person name="Ugalde J.A."/>
            <person name="Narasingarao P."/>
            <person name="Banfield J.F."/>
            <person name="Heidelberg K.B."/>
            <person name="Allen E.E."/>
        </authorList>
    </citation>
    <scope>NUCLEOTIDE SEQUENCE [LARGE SCALE GENOMIC DNA]</scope>
    <source>
        <strain evidence="2">J07HQW2</strain>
    </source>
</reference>
<dbReference type="EMBL" id="KE356561">
    <property type="protein sequence ID" value="ERG93586.1"/>
    <property type="molecule type" value="Genomic_DNA"/>
</dbReference>
<sequence length="165" mass="16868">MGAFVDVAGKGVALFGRPGLLVTGLAAVVLGKRCHCARPLRVVCLEVALVDTPATPRRDIAVVGLNRILLETPITGEMSGVLSEHAFVDIVEGGLSVDVVGDDPGPVVATAVAGNPLGESLKLAGCISLVVPALTTAASPCPEDTARTNSRATARYVLQTSSRRS</sequence>
<evidence type="ECO:0000313" key="1">
    <source>
        <dbReference type="EMBL" id="ERG93586.1"/>
    </source>
</evidence>
<protein>
    <submittedName>
        <fullName evidence="1">Uncharacterized protein</fullName>
    </submittedName>
</protein>
<dbReference type="AlphaFoldDB" id="U1PMW5"/>
<accession>U1PMW5</accession>
<proteinExistence type="predicted"/>
<dbReference type="HOGENOM" id="CLU_1607124_0_0_2"/>
<gene>
    <name evidence="1" type="ORF">J07HQW2_00019</name>
</gene>
<name>U1PMW5_9EURY</name>
<dbReference type="eggNOG" id="ENOG502N5DB">
    <property type="taxonomic scope" value="Archaea"/>
</dbReference>
<organism evidence="1 2">
    <name type="scientific">Haloquadratum walsbyi J07HQW2</name>
    <dbReference type="NCBI Taxonomy" id="1238425"/>
    <lineage>
        <taxon>Archaea</taxon>
        <taxon>Methanobacteriati</taxon>
        <taxon>Methanobacteriota</taxon>
        <taxon>Stenosarchaea group</taxon>
        <taxon>Halobacteria</taxon>
        <taxon>Halobacteriales</taxon>
        <taxon>Haloferacaceae</taxon>
        <taxon>Haloquadratum</taxon>
    </lineage>
</organism>